<name>A0A846WJE5_9ACTN</name>
<organism evidence="1 2">
    <name type="scientific">Gordonia polyisoprenivorans</name>
    <dbReference type="NCBI Taxonomy" id="84595"/>
    <lineage>
        <taxon>Bacteria</taxon>
        <taxon>Bacillati</taxon>
        <taxon>Actinomycetota</taxon>
        <taxon>Actinomycetes</taxon>
        <taxon>Mycobacteriales</taxon>
        <taxon>Gordoniaceae</taxon>
        <taxon>Gordonia</taxon>
    </lineage>
</organism>
<gene>
    <name evidence="1" type="ORF">HGA05_09440</name>
</gene>
<comment type="caution">
    <text evidence="1">The sequence shown here is derived from an EMBL/GenBank/DDBJ whole genome shotgun (WGS) entry which is preliminary data.</text>
</comment>
<accession>A0A846WJE5</accession>
<evidence type="ECO:0000313" key="2">
    <source>
        <dbReference type="Proteomes" id="UP000563898"/>
    </source>
</evidence>
<evidence type="ECO:0000313" key="1">
    <source>
        <dbReference type="EMBL" id="NKY01794.1"/>
    </source>
</evidence>
<sequence length="313" mass="34782">MTSLPTDEHGIVYRHACIAAGFTDDELRKARRSGAIVPLVRGAFVTTADRSRAEMHRLAVIATHQFGRFGTAVPSHQSAATLHRLPMLKPNLQRLHTTTGKAVNGSRTSTRHDHVGTIPDEQMTTVDGIDVATIERTAVDVACTSSMGFPGAFAIFNSALRAGADRSTMVEILRTQRRGVAVARRALHHANGEAENPGEAWSHAVMIEAGLPTPRQQHEFFDDDRRFVARTDFDWAGKLVGEFDGRIKYMKYLRPGEQPADAVIREKKREDTLRRMGVMVVRWVWDDLEQGRVAAMLTEWLVTLALMAPRHSA</sequence>
<dbReference type="EMBL" id="JAAXPC010000004">
    <property type="protein sequence ID" value="NKY01794.1"/>
    <property type="molecule type" value="Genomic_DNA"/>
</dbReference>
<reference evidence="1 2" key="1">
    <citation type="submission" date="2020-04" db="EMBL/GenBank/DDBJ databases">
        <title>MicrobeNet Type strains.</title>
        <authorList>
            <person name="Nicholson A.C."/>
        </authorList>
    </citation>
    <scope>NUCLEOTIDE SEQUENCE [LARGE SCALE GENOMIC DNA]</scope>
    <source>
        <strain evidence="1 2">ATCC BAA-14</strain>
    </source>
</reference>
<protein>
    <recommendedName>
        <fullName evidence="3">AbiEi antitoxin C-terminal domain-containing protein</fullName>
    </recommendedName>
</protein>
<proteinExistence type="predicted"/>
<evidence type="ECO:0008006" key="3">
    <source>
        <dbReference type="Google" id="ProtNLM"/>
    </source>
</evidence>
<dbReference type="AlphaFoldDB" id="A0A846WJE5"/>
<dbReference type="RefSeq" id="WP_006371848.1">
    <property type="nucleotide sequence ID" value="NZ_JAAXPC010000004.1"/>
</dbReference>
<dbReference type="Proteomes" id="UP000563898">
    <property type="component" value="Unassembled WGS sequence"/>
</dbReference>